<name>A0AAV9F8Y4_ACOCL</name>
<organism evidence="13 14">
    <name type="scientific">Acorus calamus</name>
    <name type="common">Sweet flag</name>
    <dbReference type="NCBI Taxonomy" id="4465"/>
    <lineage>
        <taxon>Eukaryota</taxon>
        <taxon>Viridiplantae</taxon>
        <taxon>Streptophyta</taxon>
        <taxon>Embryophyta</taxon>
        <taxon>Tracheophyta</taxon>
        <taxon>Spermatophyta</taxon>
        <taxon>Magnoliopsida</taxon>
        <taxon>Liliopsida</taxon>
        <taxon>Acoraceae</taxon>
        <taxon>Acorus</taxon>
    </lineage>
</organism>
<evidence type="ECO:0000256" key="1">
    <source>
        <dbReference type="ARBA" id="ARBA00000189"/>
    </source>
</evidence>
<feature type="domain" description="Plant heme peroxidase family profile" evidence="12">
    <location>
        <begin position="25"/>
        <end position="92"/>
    </location>
</feature>
<feature type="binding site" evidence="10">
    <location>
        <position position="25"/>
    </location>
    <ligand>
        <name>Ca(2+)</name>
        <dbReference type="ChEBI" id="CHEBI:29108"/>
        <label>1</label>
    </ligand>
</feature>
<feature type="binding site" evidence="10">
    <location>
        <position position="41"/>
    </location>
    <ligand>
        <name>Ca(2+)</name>
        <dbReference type="ChEBI" id="CHEBI:29108"/>
        <label>1</label>
    </ligand>
</feature>
<dbReference type="InterPro" id="IPR002016">
    <property type="entry name" value="Haem_peroxidase"/>
</dbReference>
<evidence type="ECO:0000256" key="6">
    <source>
        <dbReference type="ARBA" id="ARBA00022837"/>
    </source>
</evidence>
<evidence type="ECO:0000256" key="4">
    <source>
        <dbReference type="ARBA" id="ARBA00022617"/>
    </source>
</evidence>
<dbReference type="PANTHER" id="PTHR31388">
    <property type="entry name" value="PEROXIDASE 72-RELATED"/>
    <property type="match status" value="1"/>
</dbReference>
<dbReference type="Proteomes" id="UP001180020">
    <property type="component" value="Unassembled WGS sequence"/>
</dbReference>
<protein>
    <submittedName>
        <fullName evidence="13">Peroxidase 52</fullName>
    </submittedName>
</protein>
<reference evidence="13" key="1">
    <citation type="journal article" date="2023" name="Nat. Commun.">
        <title>Diploid and tetraploid genomes of Acorus and the evolution of monocots.</title>
        <authorList>
            <person name="Ma L."/>
            <person name="Liu K.W."/>
            <person name="Li Z."/>
            <person name="Hsiao Y.Y."/>
            <person name="Qi Y."/>
            <person name="Fu T."/>
            <person name="Tang G.D."/>
            <person name="Zhang D."/>
            <person name="Sun W.H."/>
            <person name="Liu D.K."/>
            <person name="Li Y."/>
            <person name="Chen G.Z."/>
            <person name="Liu X.D."/>
            <person name="Liao X.Y."/>
            <person name="Jiang Y.T."/>
            <person name="Yu X."/>
            <person name="Hao Y."/>
            <person name="Huang J."/>
            <person name="Zhao X.W."/>
            <person name="Ke S."/>
            <person name="Chen Y.Y."/>
            <person name="Wu W.L."/>
            <person name="Hsu J.L."/>
            <person name="Lin Y.F."/>
            <person name="Huang M.D."/>
            <person name="Li C.Y."/>
            <person name="Huang L."/>
            <person name="Wang Z.W."/>
            <person name="Zhao X."/>
            <person name="Zhong W.Y."/>
            <person name="Peng D.H."/>
            <person name="Ahmad S."/>
            <person name="Lan S."/>
            <person name="Zhang J.S."/>
            <person name="Tsai W.C."/>
            <person name="Van de Peer Y."/>
            <person name="Liu Z.J."/>
        </authorList>
    </citation>
    <scope>NUCLEOTIDE SEQUENCE</scope>
    <source>
        <strain evidence="13">CP</strain>
    </source>
</reference>
<dbReference type="InterPro" id="IPR010255">
    <property type="entry name" value="Haem_peroxidase_sf"/>
</dbReference>
<keyword evidence="8" id="KW-0408">Iron</keyword>
<evidence type="ECO:0000259" key="12">
    <source>
        <dbReference type="PROSITE" id="PS50873"/>
    </source>
</evidence>
<dbReference type="GO" id="GO:0042744">
    <property type="term" value="P:hydrogen peroxide catabolic process"/>
    <property type="evidence" value="ECO:0007669"/>
    <property type="project" value="UniProtKB-KW"/>
</dbReference>
<keyword evidence="7" id="KW-0560">Oxidoreductase</keyword>
<evidence type="ECO:0000256" key="3">
    <source>
        <dbReference type="ARBA" id="ARBA00022559"/>
    </source>
</evidence>
<evidence type="ECO:0000313" key="13">
    <source>
        <dbReference type="EMBL" id="KAK1322227.1"/>
    </source>
</evidence>
<dbReference type="GO" id="GO:0140825">
    <property type="term" value="F:lactoperoxidase activity"/>
    <property type="evidence" value="ECO:0007669"/>
    <property type="project" value="UniProtKB-EC"/>
</dbReference>
<keyword evidence="14" id="KW-1185">Reference proteome</keyword>
<proteinExistence type="inferred from homology"/>
<dbReference type="AlphaFoldDB" id="A0AAV9F8Y4"/>
<evidence type="ECO:0000256" key="9">
    <source>
        <dbReference type="ARBA" id="ARBA00023324"/>
    </source>
</evidence>
<comment type="similarity">
    <text evidence="11">Belongs to the peroxidase family.</text>
</comment>
<sequence length="92" mass="9519">MRFGGAAISLHRDFYKKSGPNALPGCDGSILLDKTSTIDSEKFAFPNKNSARGFEVVDAIKAAVDNTCGGPVVSCADVLAVTARDSVVATIA</sequence>
<reference evidence="13" key="2">
    <citation type="submission" date="2023-06" db="EMBL/GenBank/DDBJ databases">
        <authorList>
            <person name="Ma L."/>
            <person name="Liu K.-W."/>
            <person name="Li Z."/>
            <person name="Hsiao Y.-Y."/>
            <person name="Qi Y."/>
            <person name="Fu T."/>
            <person name="Tang G."/>
            <person name="Zhang D."/>
            <person name="Sun W.-H."/>
            <person name="Liu D.-K."/>
            <person name="Li Y."/>
            <person name="Chen G.-Z."/>
            <person name="Liu X.-D."/>
            <person name="Liao X.-Y."/>
            <person name="Jiang Y.-T."/>
            <person name="Yu X."/>
            <person name="Hao Y."/>
            <person name="Huang J."/>
            <person name="Zhao X.-W."/>
            <person name="Ke S."/>
            <person name="Chen Y.-Y."/>
            <person name="Wu W.-L."/>
            <person name="Hsu J.-L."/>
            <person name="Lin Y.-F."/>
            <person name="Huang M.-D."/>
            <person name="Li C.-Y."/>
            <person name="Huang L."/>
            <person name="Wang Z.-W."/>
            <person name="Zhao X."/>
            <person name="Zhong W.-Y."/>
            <person name="Peng D.-H."/>
            <person name="Ahmad S."/>
            <person name="Lan S."/>
            <person name="Zhang J.-S."/>
            <person name="Tsai W.-C."/>
            <person name="Van De Peer Y."/>
            <person name="Liu Z.-J."/>
        </authorList>
    </citation>
    <scope>NUCLEOTIDE SEQUENCE</scope>
    <source>
        <strain evidence="13">CP</strain>
        <tissue evidence="13">Leaves</tissue>
    </source>
</reference>
<evidence type="ECO:0000256" key="8">
    <source>
        <dbReference type="ARBA" id="ARBA00023004"/>
    </source>
</evidence>
<evidence type="ECO:0000313" key="14">
    <source>
        <dbReference type="Proteomes" id="UP001180020"/>
    </source>
</evidence>
<comment type="catalytic activity">
    <reaction evidence="1">
        <text>2 a phenolic donor + H2O2 = 2 a phenolic radical donor + 2 H2O</text>
        <dbReference type="Rhea" id="RHEA:56136"/>
        <dbReference type="ChEBI" id="CHEBI:15377"/>
        <dbReference type="ChEBI" id="CHEBI:16240"/>
        <dbReference type="ChEBI" id="CHEBI:139520"/>
        <dbReference type="ChEBI" id="CHEBI:139521"/>
        <dbReference type="EC" id="1.11.1.7"/>
    </reaction>
</comment>
<dbReference type="PANTHER" id="PTHR31388:SF126">
    <property type="entry name" value="PEROXIDASE"/>
    <property type="match status" value="1"/>
</dbReference>
<dbReference type="EMBL" id="JAUJYO010000003">
    <property type="protein sequence ID" value="KAK1322227.1"/>
    <property type="molecule type" value="Genomic_DNA"/>
</dbReference>
<gene>
    <name evidence="13" type="primary">PER52</name>
    <name evidence="13" type="ORF">QJS10_CPA03g00986</name>
</gene>
<keyword evidence="6 10" id="KW-0106">Calcium</keyword>
<dbReference type="SUPFAM" id="SSF48113">
    <property type="entry name" value="Heme-dependent peroxidases"/>
    <property type="match status" value="1"/>
</dbReference>
<comment type="cofactor">
    <cofactor evidence="10">
        <name>Ca(2+)</name>
        <dbReference type="ChEBI" id="CHEBI:29108"/>
    </cofactor>
    <text evidence="10">Binds 2 calcium ions per subunit.</text>
</comment>
<dbReference type="GO" id="GO:0006979">
    <property type="term" value="P:response to oxidative stress"/>
    <property type="evidence" value="ECO:0007669"/>
    <property type="project" value="InterPro"/>
</dbReference>
<dbReference type="PROSITE" id="PS50873">
    <property type="entry name" value="PEROXIDASE_4"/>
    <property type="match status" value="1"/>
</dbReference>
<dbReference type="Gene3D" id="1.10.520.10">
    <property type="match status" value="1"/>
</dbReference>
<accession>A0AAV9F8Y4</accession>
<comment type="caution">
    <text evidence="13">The sequence shown here is derived from an EMBL/GenBank/DDBJ whole genome shotgun (WGS) entry which is preliminary data.</text>
</comment>
<keyword evidence="4" id="KW-0349">Heme</keyword>
<keyword evidence="5 10" id="KW-0479">Metal-binding</keyword>
<dbReference type="InterPro" id="IPR000823">
    <property type="entry name" value="Peroxidase_pln"/>
</dbReference>
<dbReference type="Pfam" id="PF00141">
    <property type="entry name" value="peroxidase"/>
    <property type="match status" value="1"/>
</dbReference>
<dbReference type="GO" id="GO:0046872">
    <property type="term" value="F:metal ion binding"/>
    <property type="evidence" value="ECO:0007669"/>
    <property type="project" value="UniProtKB-KW"/>
</dbReference>
<dbReference type="PRINTS" id="PR00461">
    <property type="entry name" value="PLPEROXIDASE"/>
</dbReference>
<keyword evidence="9" id="KW-0376">Hydrogen peroxide</keyword>
<keyword evidence="3 13" id="KW-0575">Peroxidase</keyword>
<comment type="cofactor">
    <cofactor evidence="2">
        <name>heme b</name>
        <dbReference type="ChEBI" id="CHEBI:60344"/>
    </cofactor>
</comment>
<evidence type="ECO:0000256" key="10">
    <source>
        <dbReference type="PIRSR" id="PIRSR600823-3"/>
    </source>
</evidence>
<feature type="binding site" evidence="10">
    <location>
        <position position="29"/>
    </location>
    <ligand>
        <name>Ca(2+)</name>
        <dbReference type="ChEBI" id="CHEBI:29108"/>
        <label>1</label>
    </ligand>
</feature>
<dbReference type="GO" id="GO:0020037">
    <property type="term" value="F:heme binding"/>
    <property type="evidence" value="ECO:0007669"/>
    <property type="project" value="InterPro"/>
</dbReference>
<evidence type="ECO:0000256" key="5">
    <source>
        <dbReference type="ARBA" id="ARBA00022723"/>
    </source>
</evidence>
<evidence type="ECO:0000256" key="7">
    <source>
        <dbReference type="ARBA" id="ARBA00023002"/>
    </source>
</evidence>
<evidence type="ECO:0000256" key="11">
    <source>
        <dbReference type="RuleBase" id="RU004241"/>
    </source>
</evidence>
<feature type="binding site" evidence="10">
    <location>
        <position position="27"/>
    </location>
    <ligand>
        <name>Ca(2+)</name>
        <dbReference type="ChEBI" id="CHEBI:29108"/>
        <label>1</label>
    </ligand>
</feature>
<evidence type="ECO:0000256" key="2">
    <source>
        <dbReference type="ARBA" id="ARBA00001970"/>
    </source>
</evidence>